<dbReference type="EMBL" id="ML004035">
    <property type="protein sequence ID" value="RKP33325.1"/>
    <property type="molecule type" value="Genomic_DNA"/>
</dbReference>
<name>A0A4P9ZJT2_9FUNG</name>
<evidence type="ECO:0000313" key="2">
    <source>
        <dbReference type="EMBL" id="RKP33325.1"/>
    </source>
</evidence>
<evidence type="ECO:0000256" key="1">
    <source>
        <dbReference type="SAM" id="MobiDB-lite"/>
    </source>
</evidence>
<sequence>METCHFSSLPRRLLTAFLCCLVLFFLLLHVATLTLQEIHNVAEAHDSLRLQRRNPESFSAIGKVEVAVRHTAGRNTDSTAPLGVSPGPRTKPVLRTTTPLKGPPGLLKPPTARIFEVVEIPEVAMKSRHLVV</sequence>
<dbReference type="Proteomes" id="UP000268162">
    <property type="component" value="Unassembled WGS sequence"/>
</dbReference>
<gene>
    <name evidence="2" type="ORF">BJ085DRAFT_34043</name>
</gene>
<organism evidence="2 3">
    <name type="scientific">Dimargaris cristalligena</name>
    <dbReference type="NCBI Taxonomy" id="215637"/>
    <lineage>
        <taxon>Eukaryota</taxon>
        <taxon>Fungi</taxon>
        <taxon>Fungi incertae sedis</taxon>
        <taxon>Zoopagomycota</taxon>
        <taxon>Kickxellomycotina</taxon>
        <taxon>Dimargaritomycetes</taxon>
        <taxon>Dimargaritales</taxon>
        <taxon>Dimargaritaceae</taxon>
        <taxon>Dimargaris</taxon>
    </lineage>
</organism>
<dbReference type="AlphaFoldDB" id="A0A4P9ZJT2"/>
<reference evidence="3" key="1">
    <citation type="journal article" date="2018" name="Nat. Microbiol.">
        <title>Leveraging single-cell genomics to expand the fungal tree of life.</title>
        <authorList>
            <person name="Ahrendt S.R."/>
            <person name="Quandt C.A."/>
            <person name="Ciobanu D."/>
            <person name="Clum A."/>
            <person name="Salamov A."/>
            <person name="Andreopoulos B."/>
            <person name="Cheng J.F."/>
            <person name="Woyke T."/>
            <person name="Pelin A."/>
            <person name="Henrissat B."/>
            <person name="Reynolds N.K."/>
            <person name="Benny G.L."/>
            <person name="Smith M.E."/>
            <person name="James T.Y."/>
            <person name="Grigoriev I.V."/>
        </authorList>
    </citation>
    <scope>NUCLEOTIDE SEQUENCE [LARGE SCALE GENOMIC DNA]</scope>
    <source>
        <strain evidence="3">RSA 468</strain>
    </source>
</reference>
<accession>A0A4P9ZJT2</accession>
<proteinExistence type="predicted"/>
<feature type="region of interest" description="Disordered" evidence="1">
    <location>
        <begin position="75"/>
        <end position="102"/>
    </location>
</feature>
<protein>
    <submittedName>
        <fullName evidence="2">Uncharacterized protein</fullName>
    </submittedName>
</protein>
<keyword evidence="3" id="KW-1185">Reference proteome</keyword>
<evidence type="ECO:0000313" key="3">
    <source>
        <dbReference type="Proteomes" id="UP000268162"/>
    </source>
</evidence>